<organism evidence="10 11">
    <name type="scientific">Oldenlandia corymbosa var. corymbosa</name>
    <dbReference type="NCBI Taxonomy" id="529605"/>
    <lineage>
        <taxon>Eukaryota</taxon>
        <taxon>Viridiplantae</taxon>
        <taxon>Streptophyta</taxon>
        <taxon>Embryophyta</taxon>
        <taxon>Tracheophyta</taxon>
        <taxon>Spermatophyta</taxon>
        <taxon>Magnoliopsida</taxon>
        <taxon>eudicotyledons</taxon>
        <taxon>Gunneridae</taxon>
        <taxon>Pentapetalae</taxon>
        <taxon>asterids</taxon>
        <taxon>lamiids</taxon>
        <taxon>Gentianales</taxon>
        <taxon>Rubiaceae</taxon>
        <taxon>Rubioideae</taxon>
        <taxon>Spermacoceae</taxon>
        <taxon>Hedyotis-Oldenlandia complex</taxon>
        <taxon>Oldenlandia</taxon>
    </lineage>
</organism>
<dbReference type="Gene3D" id="3.30.160.60">
    <property type="entry name" value="Classic Zinc Finger"/>
    <property type="match status" value="1"/>
</dbReference>
<feature type="domain" description="C2H2-type" evidence="9">
    <location>
        <begin position="69"/>
        <end position="96"/>
    </location>
</feature>
<evidence type="ECO:0000256" key="7">
    <source>
        <dbReference type="PROSITE-ProRule" id="PRU00042"/>
    </source>
</evidence>
<dbReference type="Proteomes" id="UP001161247">
    <property type="component" value="Chromosome 4"/>
</dbReference>
<dbReference type="PROSITE" id="PS00028">
    <property type="entry name" value="ZINC_FINGER_C2H2_1"/>
    <property type="match status" value="2"/>
</dbReference>
<evidence type="ECO:0000256" key="6">
    <source>
        <dbReference type="ARBA" id="ARBA00023163"/>
    </source>
</evidence>
<sequence>MEFVILNSLTPPPAEGVTNASTTAKGTPSRENFKRKRSRGGPTLLQSTNVNSGSSNPTDAADTAAEPKYECNVCRKRFYCFQALGGHKSSHRKKTPIRNPAGNPRACRICPLVFPSGQALGGHQRAHYVSPAEAQIASGGGGHVSSENDTCPTTYATVTASSMTSSDGDGASTRTPARRPMFDLNEPPEMDSRLGPGADPEDQMRGDEHEVENPLPAKKNPPGSSSLAI</sequence>
<dbReference type="InterPro" id="IPR013087">
    <property type="entry name" value="Znf_C2H2_type"/>
</dbReference>
<dbReference type="InterPro" id="IPR036236">
    <property type="entry name" value="Znf_C2H2_sf"/>
</dbReference>
<feature type="compositionally biased region" description="Polar residues" evidence="8">
    <location>
        <begin position="160"/>
        <end position="175"/>
    </location>
</feature>
<dbReference type="PROSITE" id="PS50157">
    <property type="entry name" value="ZINC_FINGER_C2H2_2"/>
    <property type="match status" value="1"/>
</dbReference>
<dbReference type="EMBL" id="OX459121">
    <property type="protein sequence ID" value="CAI9102379.1"/>
    <property type="molecule type" value="Genomic_DNA"/>
</dbReference>
<accession>A0AAV1D3F8</accession>
<keyword evidence="2" id="KW-0677">Repeat</keyword>
<dbReference type="SUPFAM" id="SSF57667">
    <property type="entry name" value="beta-beta-alpha zinc fingers"/>
    <property type="match status" value="1"/>
</dbReference>
<keyword evidence="11" id="KW-1185">Reference proteome</keyword>
<evidence type="ECO:0000256" key="1">
    <source>
        <dbReference type="ARBA" id="ARBA00022723"/>
    </source>
</evidence>
<feature type="compositionally biased region" description="Polar residues" evidence="8">
    <location>
        <begin position="18"/>
        <end position="30"/>
    </location>
</feature>
<feature type="compositionally biased region" description="Basic and acidic residues" evidence="8">
    <location>
        <begin position="202"/>
        <end position="212"/>
    </location>
</feature>
<keyword evidence="4" id="KW-0862">Zinc</keyword>
<evidence type="ECO:0000256" key="4">
    <source>
        <dbReference type="ARBA" id="ARBA00022833"/>
    </source>
</evidence>
<protein>
    <submittedName>
        <fullName evidence="10">OLC1v1000641C1</fullName>
    </submittedName>
</protein>
<keyword evidence="5" id="KW-0805">Transcription regulation</keyword>
<evidence type="ECO:0000313" key="11">
    <source>
        <dbReference type="Proteomes" id="UP001161247"/>
    </source>
</evidence>
<keyword evidence="3 7" id="KW-0863">Zinc-finger</keyword>
<dbReference type="PANTHER" id="PTHR45988:SF18">
    <property type="entry name" value="C2H2-TYPE ZINC FINGER FAMILY PROTEIN"/>
    <property type="match status" value="1"/>
</dbReference>
<keyword evidence="1" id="KW-0479">Metal-binding</keyword>
<evidence type="ECO:0000256" key="8">
    <source>
        <dbReference type="SAM" id="MobiDB-lite"/>
    </source>
</evidence>
<dbReference type="Pfam" id="PF13912">
    <property type="entry name" value="zf-C2H2_6"/>
    <property type="match status" value="2"/>
</dbReference>
<evidence type="ECO:0000256" key="5">
    <source>
        <dbReference type="ARBA" id="ARBA00023015"/>
    </source>
</evidence>
<dbReference type="InterPro" id="IPR044653">
    <property type="entry name" value="AZF1/2/3-like"/>
</dbReference>
<proteinExistence type="predicted"/>
<evidence type="ECO:0000259" key="9">
    <source>
        <dbReference type="PROSITE" id="PS50157"/>
    </source>
</evidence>
<feature type="region of interest" description="Disordered" evidence="8">
    <location>
        <begin position="160"/>
        <end position="229"/>
    </location>
</feature>
<evidence type="ECO:0000256" key="3">
    <source>
        <dbReference type="ARBA" id="ARBA00022771"/>
    </source>
</evidence>
<dbReference type="AlphaFoldDB" id="A0AAV1D3F8"/>
<dbReference type="SMART" id="SM00355">
    <property type="entry name" value="ZnF_C2H2"/>
    <property type="match status" value="2"/>
</dbReference>
<evidence type="ECO:0000313" key="10">
    <source>
        <dbReference type="EMBL" id="CAI9102379.1"/>
    </source>
</evidence>
<dbReference type="GO" id="GO:0008270">
    <property type="term" value="F:zinc ion binding"/>
    <property type="evidence" value="ECO:0007669"/>
    <property type="project" value="UniProtKB-KW"/>
</dbReference>
<dbReference type="GO" id="GO:0005634">
    <property type="term" value="C:nucleus"/>
    <property type="evidence" value="ECO:0007669"/>
    <property type="project" value="TreeGrafter"/>
</dbReference>
<feature type="region of interest" description="Disordered" evidence="8">
    <location>
        <begin position="1"/>
        <end position="64"/>
    </location>
</feature>
<evidence type="ECO:0000256" key="2">
    <source>
        <dbReference type="ARBA" id="ARBA00022737"/>
    </source>
</evidence>
<dbReference type="GO" id="GO:0003700">
    <property type="term" value="F:DNA-binding transcription factor activity"/>
    <property type="evidence" value="ECO:0007669"/>
    <property type="project" value="InterPro"/>
</dbReference>
<dbReference type="PANTHER" id="PTHR45988">
    <property type="entry name" value="C2H2 TYPE ZINC FINGER TRANSCRIPTION FACTOR FAMILY-RELATED"/>
    <property type="match status" value="1"/>
</dbReference>
<gene>
    <name evidence="10" type="ORF">OLC1_LOCUS11733</name>
</gene>
<feature type="compositionally biased region" description="Polar residues" evidence="8">
    <location>
        <begin position="44"/>
        <end position="58"/>
    </location>
</feature>
<name>A0AAV1D3F8_OLDCO</name>
<keyword evidence="6" id="KW-0804">Transcription</keyword>
<dbReference type="GO" id="GO:0000976">
    <property type="term" value="F:transcription cis-regulatory region binding"/>
    <property type="evidence" value="ECO:0007669"/>
    <property type="project" value="TreeGrafter"/>
</dbReference>
<reference evidence="10" key="1">
    <citation type="submission" date="2023-03" db="EMBL/GenBank/DDBJ databases">
        <authorList>
            <person name="Julca I."/>
        </authorList>
    </citation>
    <scope>NUCLEOTIDE SEQUENCE</scope>
</reference>